<evidence type="ECO:0000256" key="1">
    <source>
        <dbReference type="SAM" id="MobiDB-lite"/>
    </source>
</evidence>
<dbReference type="EMBL" id="MN739618">
    <property type="protein sequence ID" value="QHT16230.1"/>
    <property type="molecule type" value="Genomic_DNA"/>
</dbReference>
<proteinExistence type="predicted"/>
<accession>A0A6C0DJ04</accession>
<feature type="region of interest" description="Disordered" evidence="1">
    <location>
        <begin position="49"/>
        <end position="86"/>
    </location>
</feature>
<sequence length="86" mass="9941">MDIDFTSRTGESQKRSVAMGLADAAAKKVNETNAANNFVEENKDAFEKFDSLPNRGGKYTKKRKSKRNTKKSRKQRKSKKHRKHRK</sequence>
<organism evidence="2">
    <name type="scientific">viral metagenome</name>
    <dbReference type="NCBI Taxonomy" id="1070528"/>
    <lineage>
        <taxon>unclassified sequences</taxon>
        <taxon>metagenomes</taxon>
        <taxon>organismal metagenomes</taxon>
    </lineage>
</organism>
<dbReference type="AlphaFoldDB" id="A0A6C0DJ04"/>
<evidence type="ECO:0000313" key="2">
    <source>
        <dbReference type="EMBL" id="QHT16230.1"/>
    </source>
</evidence>
<name>A0A6C0DJ04_9ZZZZ</name>
<reference evidence="2" key="1">
    <citation type="journal article" date="2020" name="Nature">
        <title>Giant virus diversity and host interactions through global metagenomics.</title>
        <authorList>
            <person name="Schulz F."/>
            <person name="Roux S."/>
            <person name="Paez-Espino D."/>
            <person name="Jungbluth S."/>
            <person name="Walsh D.A."/>
            <person name="Denef V.J."/>
            <person name="McMahon K.D."/>
            <person name="Konstantinidis K.T."/>
            <person name="Eloe-Fadrosh E.A."/>
            <person name="Kyrpides N.C."/>
            <person name="Woyke T."/>
        </authorList>
    </citation>
    <scope>NUCLEOTIDE SEQUENCE</scope>
    <source>
        <strain evidence="2">GVMAG-M-3300023174-182</strain>
        <strain evidence="3">GVMAG-M-3300023174-5</strain>
    </source>
</reference>
<evidence type="ECO:0000313" key="3">
    <source>
        <dbReference type="EMBL" id="QHT19822.1"/>
    </source>
</evidence>
<dbReference type="EMBL" id="MN739669">
    <property type="protein sequence ID" value="QHT19822.1"/>
    <property type="molecule type" value="Genomic_DNA"/>
</dbReference>
<feature type="region of interest" description="Disordered" evidence="1">
    <location>
        <begin position="1"/>
        <end position="20"/>
    </location>
</feature>
<feature type="compositionally biased region" description="Polar residues" evidence="1">
    <location>
        <begin position="1"/>
        <end position="10"/>
    </location>
</feature>
<protein>
    <submittedName>
        <fullName evidence="2">Uncharacterized protein</fullName>
    </submittedName>
</protein>
<feature type="compositionally biased region" description="Basic residues" evidence="1">
    <location>
        <begin position="58"/>
        <end position="86"/>
    </location>
</feature>